<feature type="transmembrane region" description="Helical" evidence="6">
    <location>
        <begin position="207"/>
        <end position="231"/>
    </location>
</feature>
<protein>
    <recommendedName>
        <fullName evidence="6">Serpentine receptor class gamma</fullName>
    </recommendedName>
</protein>
<dbReference type="Proteomes" id="UP000025227">
    <property type="component" value="Unplaced"/>
</dbReference>
<dbReference type="PANTHER" id="PTHR31552:SF8">
    <property type="entry name" value="SERPENTINE RECEPTOR CLASS GAMMA"/>
    <property type="match status" value="1"/>
</dbReference>
<dbReference type="WBParaSite" id="HCON_00193120-00001">
    <property type="protein sequence ID" value="HCON_00193120-00001"/>
    <property type="gene ID" value="HCON_00193120"/>
</dbReference>
<keyword evidence="5 6" id="KW-0472">Membrane</keyword>
<dbReference type="InterPro" id="IPR000609">
    <property type="entry name" value="7TM_GPCR_serpentine_rcpt_Srg"/>
</dbReference>
<dbReference type="InterPro" id="IPR019426">
    <property type="entry name" value="7TM_GPCR_serpentine_rcpt_Srv"/>
</dbReference>
<evidence type="ECO:0000313" key="8">
    <source>
        <dbReference type="WBParaSite" id="HCON_00193120-00001"/>
    </source>
</evidence>
<evidence type="ECO:0000256" key="1">
    <source>
        <dbReference type="ARBA" id="ARBA00004141"/>
    </source>
</evidence>
<evidence type="ECO:0000256" key="3">
    <source>
        <dbReference type="ARBA" id="ARBA00022692"/>
    </source>
</evidence>
<dbReference type="PANTHER" id="PTHR31552">
    <property type="entry name" value="SERPENTINE RECEPTOR CLASS GAMMA"/>
    <property type="match status" value="1"/>
</dbReference>
<evidence type="ECO:0000256" key="5">
    <source>
        <dbReference type="ARBA" id="ARBA00023136"/>
    </source>
</evidence>
<sequence length="301" mass="33818">MFNVAQTVAEVLIVIVYISVIITIVTSKLESFKNSFFIIFVATGFADVASVLASMIVRSKSELELDEENRHIVLLAVFLLGYTFIAHVVGNLLITINRFSAICLMQKYDEIWSRKNVRIAIAVQYLVSFLACIQIILSNSVCVRNADGICALKGSSKRTDQIGRSMYAGFSIIYAVVSLSVNVRLVFEWYRKSSNASGPKANEKALLLYTVIVFFSTMLMCTLQITIAIASFSNEKFYSTALVQFFWCNDIMMSIPPFSILLLSSNLRNTVFDFFRRRKKQQGVVPGAPMFVSRAALHRKI</sequence>
<evidence type="ECO:0000256" key="2">
    <source>
        <dbReference type="ARBA" id="ARBA00005692"/>
    </source>
</evidence>
<comment type="similarity">
    <text evidence="2 6">Belongs to the nematode receptor-like protein srg family.</text>
</comment>
<dbReference type="PRINTS" id="PR00698">
    <property type="entry name" value="TMPROTEINSRG"/>
</dbReference>
<dbReference type="Gene3D" id="1.20.1070.10">
    <property type="entry name" value="Rhodopsin 7-helix transmembrane proteins"/>
    <property type="match status" value="1"/>
</dbReference>
<feature type="transmembrane region" description="Helical" evidence="6">
    <location>
        <begin position="6"/>
        <end position="25"/>
    </location>
</feature>
<dbReference type="GO" id="GO:0016020">
    <property type="term" value="C:membrane"/>
    <property type="evidence" value="ECO:0007669"/>
    <property type="project" value="UniProtKB-SubCell"/>
</dbReference>
<feature type="transmembrane region" description="Helical" evidence="6">
    <location>
        <begin position="166"/>
        <end position="187"/>
    </location>
</feature>
<keyword evidence="7" id="KW-1185">Reference proteome</keyword>
<feature type="transmembrane region" description="Helical" evidence="6">
    <location>
        <begin position="37"/>
        <end position="57"/>
    </location>
</feature>
<feature type="transmembrane region" description="Helical" evidence="6">
    <location>
        <begin position="72"/>
        <end position="96"/>
    </location>
</feature>
<dbReference type="GO" id="GO:0004888">
    <property type="term" value="F:transmembrane signaling receptor activity"/>
    <property type="evidence" value="ECO:0007669"/>
    <property type="project" value="InterPro"/>
</dbReference>
<dbReference type="SUPFAM" id="SSF81321">
    <property type="entry name" value="Family A G protein-coupled receptor-like"/>
    <property type="match status" value="1"/>
</dbReference>
<name>A0A7I4Z5M6_HAECO</name>
<feature type="transmembrane region" description="Helical" evidence="6">
    <location>
        <begin position="251"/>
        <end position="271"/>
    </location>
</feature>
<keyword evidence="4 6" id="KW-1133">Transmembrane helix</keyword>
<proteinExistence type="inferred from homology"/>
<dbReference type="OrthoDB" id="5798218at2759"/>
<keyword evidence="3 6" id="KW-0812">Transmembrane</keyword>
<reference evidence="8" key="1">
    <citation type="submission" date="2020-12" db="UniProtKB">
        <authorList>
            <consortium name="WormBaseParasite"/>
        </authorList>
    </citation>
    <scope>IDENTIFICATION</scope>
    <source>
        <strain evidence="8">MHco3</strain>
    </source>
</reference>
<dbReference type="Pfam" id="PF10323">
    <property type="entry name" value="7TM_GPCR_Srv"/>
    <property type="match status" value="1"/>
</dbReference>
<accession>A0A7I4Z5M6</accession>
<evidence type="ECO:0000256" key="6">
    <source>
        <dbReference type="RuleBase" id="RU280813"/>
    </source>
</evidence>
<dbReference type="AlphaFoldDB" id="A0A7I4Z5M6"/>
<evidence type="ECO:0000313" key="7">
    <source>
        <dbReference type="Proteomes" id="UP000025227"/>
    </source>
</evidence>
<dbReference type="GO" id="GO:0007606">
    <property type="term" value="P:sensory perception of chemical stimulus"/>
    <property type="evidence" value="ECO:0007669"/>
    <property type="project" value="UniProtKB-UniRule"/>
</dbReference>
<organism evidence="7 8">
    <name type="scientific">Haemonchus contortus</name>
    <name type="common">Barber pole worm</name>
    <dbReference type="NCBI Taxonomy" id="6289"/>
    <lineage>
        <taxon>Eukaryota</taxon>
        <taxon>Metazoa</taxon>
        <taxon>Ecdysozoa</taxon>
        <taxon>Nematoda</taxon>
        <taxon>Chromadorea</taxon>
        <taxon>Rhabditida</taxon>
        <taxon>Rhabditina</taxon>
        <taxon>Rhabditomorpha</taxon>
        <taxon>Strongyloidea</taxon>
        <taxon>Trichostrongylidae</taxon>
        <taxon>Haemonchus</taxon>
    </lineage>
</organism>
<evidence type="ECO:0000256" key="4">
    <source>
        <dbReference type="ARBA" id="ARBA00022989"/>
    </source>
</evidence>
<feature type="transmembrane region" description="Helical" evidence="6">
    <location>
        <begin position="117"/>
        <end position="137"/>
    </location>
</feature>
<comment type="subcellular location">
    <subcellularLocation>
        <location evidence="1">Membrane</location>
        <topology evidence="1">Multi-pass membrane protein</topology>
    </subcellularLocation>
</comment>